<accession>A0ABN2DWS9</accession>
<feature type="transmembrane region" description="Helical" evidence="8">
    <location>
        <begin position="101"/>
        <end position="121"/>
    </location>
</feature>
<gene>
    <name evidence="9" type="ORF">GCM10009789_48460</name>
</gene>
<feature type="compositionally biased region" description="Polar residues" evidence="7">
    <location>
        <begin position="150"/>
        <end position="161"/>
    </location>
</feature>
<dbReference type="InterPro" id="IPR051907">
    <property type="entry name" value="DoxX-like_oxidoreductase"/>
</dbReference>
<evidence type="ECO:0000256" key="5">
    <source>
        <dbReference type="ARBA" id="ARBA00022989"/>
    </source>
</evidence>
<proteinExistence type="inferred from homology"/>
<feature type="transmembrane region" description="Helical" evidence="8">
    <location>
        <begin position="47"/>
        <end position="65"/>
    </location>
</feature>
<keyword evidence="5 8" id="KW-1133">Transmembrane helix</keyword>
<feature type="transmembrane region" description="Helical" evidence="8">
    <location>
        <begin position="70"/>
        <end position="89"/>
    </location>
</feature>
<evidence type="ECO:0000256" key="1">
    <source>
        <dbReference type="ARBA" id="ARBA00004651"/>
    </source>
</evidence>
<dbReference type="PANTHER" id="PTHR33452">
    <property type="entry name" value="OXIDOREDUCTASE CATD-RELATED"/>
    <property type="match status" value="1"/>
</dbReference>
<feature type="region of interest" description="Disordered" evidence="7">
    <location>
        <begin position="131"/>
        <end position="161"/>
    </location>
</feature>
<name>A0ABN2DWS9_9ACTN</name>
<keyword evidence="6 8" id="KW-0472">Membrane</keyword>
<organism evidence="9 10">
    <name type="scientific">Kribbella sancticallisti</name>
    <dbReference type="NCBI Taxonomy" id="460087"/>
    <lineage>
        <taxon>Bacteria</taxon>
        <taxon>Bacillati</taxon>
        <taxon>Actinomycetota</taxon>
        <taxon>Actinomycetes</taxon>
        <taxon>Propionibacteriales</taxon>
        <taxon>Kribbellaceae</taxon>
        <taxon>Kribbella</taxon>
    </lineage>
</organism>
<dbReference type="Pfam" id="PF07681">
    <property type="entry name" value="DoxX"/>
    <property type="match status" value="1"/>
</dbReference>
<evidence type="ECO:0000256" key="7">
    <source>
        <dbReference type="SAM" id="MobiDB-lite"/>
    </source>
</evidence>
<comment type="subcellular location">
    <subcellularLocation>
        <location evidence="1">Cell membrane</location>
        <topology evidence="1">Multi-pass membrane protein</topology>
    </subcellularLocation>
</comment>
<keyword evidence="10" id="KW-1185">Reference proteome</keyword>
<evidence type="ECO:0008006" key="11">
    <source>
        <dbReference type="Google" id="ProtNLM"/>
    </source>
</evidence>
<comment type="similarity">
    <text evidence="2">Belongs to the DoxX family.</text>
</comment>
<dbReference type="PANTHER" id="PTHR33452:SF4">
    <property type="entry name" value="BLL4328 PROTEIN"/>
    <property type="match status" value="1"/>
</dbReference>
<reference evidence="9 10" key="1">
    <citation type="journal article" date="2019" name="Int. J. Syst. Evol. Microbiol.">
        <title>The Global Catalogue of Microorganisms (GCM) 10K type strain sequencing project: providing services to taxonomists for standard genome sequencing and annotation.</title>
        <authorList>
            <consortium name="The Broad Institute Genomics Platform"/>
            <consortium name="The Broad Institute Genome Sequencing Center for Infectious Disease"/>
            <person name="Wu L."/>
            <person name="Ma J."/>
        </authorList>
    </citation>
    <scope>NUCLEOTIDE SEQUENCE [LARGE SCALE GENOMIC DNA]</scope>
    <source>
        <strain evidence="9 10">JCM 14969</strain>
    </source>
</reference>
<evidence type="ECO:0000256" key="4">
    <source>
        <dbReference type="ARBA" id="ARBA00022692"/>
    </source>
</evidence>
<evidence type="ECO:0000256" key="2">
    <source>
        <dbReference type="ARBA" id="ARBA00006679"/>
    </source>
</evidence>
<feature type="transmembrane region" description="Helical" evidence="8">
    <location>
        <begin position="12"/>
        <end position="35"/>
    </location>
</feature>
<comment type="caution">
    <text evidence="9">The sequence shown here is derived from an EMBL/GenBank/DDBJ whole genome shotgun (WGS) entry which is preliminary data.</text>
</comment>
<evidence type="ECO:0000256" key="6">
    <source>
        <dbReference type="ARBA" id="ARBA00023136"/>
    </source>
</evidence>
<sequence length="161" mass="17265">MRVLERWQEQVVGVFRIVVGFLFATHGVAALFGVWGDERVEVFVWPGWWAAGIQVVGGGCVMLGVGTRYAALVCSGSMAYAYFSVHQAGALLPVENGGEKAALFSFAFLLIGFLGSGAWAVERMAVFGGRRSGGGSSRLPLTDRERERSVNASWSVNGSDQ</sequence>
<evidence type="ECO:0000256" key="3">
    <source>
        <dbReference type="ARBA" id="ARBA00022475"/>
    </source>
</evidence>
<keyword evidence="4 8" id="KW-0812">Transmembrane</keyword>
<evidence type="ECO:0000313" key="10">
    <source>
        <dbReference type="Proteomes" id="UP001500393"/>
    </source>
</evidence>
<dbReference type="InterPro" id="IPR032808">
    <property type="entry name" value="DoxX"/>
</dbReference>
<evidence type="ECO:0000256" key="8">
    <source>
        <dbReference type="SAM" id="Phobius"/>
    </source>
</evidence>
<keyword evidence="3" id="KW-1003">Cell membrane</keyword>
<evidence type="ECO:0000313" key="9">
    <source>
        <dbReference type="EMBL" id="GAA1589109.1"/>
    </source>
</evidence>
<dbReference type="Proteomes" id="UP001500393">
    <property type="component" value="Unassembled WGS sequence"/>
</dbReference>
<dbReference type="EMBL" id="BAAAOS010000033">
    <property type="protein sequence ID" value="GAA1589109.1"/>
    <property type="molecule type" value="Genomic_DNA"/>
</dbReference>
<protein>
    <recommendedName>
        <fullName evidence="11">Oxidoreductase</fullName>
    </recommendedName>
</protein>